<dbReference type="EMBL" id="PYAV01000004">
    <property type="protein sequence ID" value="PSL48507.1"/>
    <property type="molecule type" value="Genomic_DNA"/>
</dbReference>
<dbReference type="AlphaFoldDB" id="A0A2P8HQK8"/>
<sequence>MDPLTLILLIIAIIFFFPLIMRGIGCALRLAALAIVIIVLISLISSL</sequence>
<gene>
    <name evidence="2" type="ORF">B0H94_104107</name>
</gene>
<dbReference type="Proteomes" id="UP000242310">
    <property type="component" value="Unassembled WGS sequence"/>
</dbReference>
<feature type="transmembrane region" description="Helical" evidence="1">
    <location>
        <begin position="6"/>
        <end position="21"/>
    </location>
</feature>
<keyword evidence="3" id="KW-1185">Reference proteome</keyword>
<proteinExistence type="predicted"/>
<dbReference type="RefSeq" id="WP_181315258.1">
    <property type="nucleotide sequence ID" value="NZ_PYAV01000004.1"/>
</dbReference>
<accession>A0A2P8HQK8</accession>
<protein>
    <submittedName>
        <fullName evidence="2">Uncharacterized protein</fullName>
    </submittedName>
</protein>
<keyword evidence="1" id="KW-0812">Transmembrane</keyword>
<keyword evidence="1" id="KW-1133">Transmembrane helix</keyword>
<organism evidence="2 3">
    <name type="scientific">Salsuginibacillus halophilus</name>
    <dbReference type="NCBI Taxonomy" id="517424"/>
    <lineage>
        <taxon>Bacteria</taxon>
        <taxon>Bacillati</taxon>
        <taxon>Bacillota</taxon>
        <taxon>Bacilli</taxon>
        <taxon>Bacillales</taxon>
        <taxon>Bacillaceae</taxon>
        <taxon>Salsuginibacillus</taxon>
    </lineage>
</organism>
<evidence type="ECO:0000313" key="2">
    <source>
        <dbReference type="EMBL" id="PSL48507.1"/>
    </source>
</evidence>
<feature type="transmembrane region" description="Helical" evidence="1">
    <location>
        <begin position="28"/>
        <end position="45"/>
    </location>
</feature>
<keyword evidence="1" id="KW-0472">Membrane</keyword>
<name>A0A2P8HQK8_9BACI</name>
<evidence type="ECO:0000256" key="1">
    <source>
        <dbReference type="SAM" id="Phobius"/>
    </source>
</evidence>
<reference evidence="2 3" key="1">
    <citation type="submission" date="2018-03" db="EMBL/GenBank/DDBJ databases">
        <title>Genomic Encyclopedia of Type Strains, Phase III (KMG-III): the genomes of soil and plant-associated and newly described type strains.</title>
        <authorList>
            <person name="Whitman W."/>
        </authorList>
    </citation>
    <scope>NUCLEOTIDE SEQUENCE [LARGE SCALE GENOMIC DNA]</scope>
    <source>
        <strain evidence="2 3">CGMCC 1.07653</strain>
    </source>
</reference>
<evidence type="ECO:0000313" key="3">
    <source>
        <dbReference type="Proteomes" id="UP000242310"/>
    </source>
</evidence>
<comment type="caution">
    <text evidence="2">The sequence shown here is derived from an EMBL/GenBank/DDBJ whole genome shotgun (WGS) entry which is preliminary data.</text>
</comment>